<feature type="region of interest" description="Disordered" evidence="1">
    <location>
        <begin position="503"/>
        <end position="527"/>
    </location>
</feature>
<feature type="transmembrane region" description="Helical" evidence="2">
    <location>
        <begin position="317"/>
        <end position="336"/>
    </location>
</feature>
<feature type="transmembrane region" description="Helical" evidence="2">
    <location>
        <begin position="26"/>
        <end position="59"/>
    </location>
</feature>
<sequence>MAGTAVSSGRRVAPGEGARANARASIATAVVTFAALASALVLPPMVAGGALLAVALLYLTRTLVFSWTGALVALAAVIMLVPIRRYALPIPLPFALEPYRLLIVVLIVAVTVALLVDPAFRWRPVRFGWPIGVFIGTMLLSISVNGAGLVEQGLAAAAVGAVVNILLLLSVLFTARQLLREERHVMLLLTFLAWAGAAVGVFAMVEKVTRQNVFLMLGNVLPLTLLREEGESLRAGGARAYASAQHPIALAVLLCMLVPIAIYLAKYAGWPRNEINRRIVYGVVVGCLLLGVLAAISRTAVVVLAVMFLVTLVFRPYLAITLGLLALPALLLGMAVQPKIVGELVGSFFDLDSLVASQYTSAGWGGAGRLADLEPAMREAATLPFFGTGPGSRIVIGEERNAYILDNQVLGTLLETGAVGVIGLAVFVLAPPIMLLAFAFRSTAALRHRFLAFAIAISCSGYAAALFFYDAFGFMQTFLVLCLLLACGAWVLTEAPSRVPIAAPGTMPRGTPNPEHRPRPSAPEPAA</sequence>
<accession>A0ABY4BYL4</accession>
<feature type="transmembrane region" description="Helical" evidence="2">
    <location>
        <begin position="474"/>
        <end position="492"/>
    </location>
</feature>
<feature type="transmembrane region" description="Helical" evidence="2">
    <location>
        <begin position="248"/>
        <end position="267"/>
    </location>
</feature>
<dbReference type="PANTHER" id="PTHR37422:SF13">
    <property type="entry name" value="LIPOPOLYSACCHARIDE BIOSYNTHESIS PROTEIN PA4999-RELATED"/>
    <property type="match status" value="1"/>
</dbReference>
<proteinExistence type="predicted"/>
<evidence type="ECO:0000313" key="4">
    <source>
        <dbReference type="Proteomes" id="UP000832097"/>
    </source>
</evidence>
<feature type="transmembrane region" description="Helical" evidence="2">
    <location>
        <begin position="127"/>
        <end position="148"/>
    </location>
</feature>
<feature type="transmembrane region" description="Helical" evidence="2">
    <location>
        <begin position="99"/>
        <end position="120"/>
    </location>
</feature>
<gene>
    <name evidence="3" type="ORF">MTO99_00620</name>
</gene>
<keyword evidence="2" id="KW-0472">Membrane</keyword>
<dbReference type="PANTHER" id="PTHR37422">
    <property type="entry name" value="TEICHURONIC ACID BIOSYNTHESIS PROTEIN TUAE"/>
    <property type="match status" value="1"/>
</dbReference>
<evidence type="ECO:0000256" key="1">
    <source>
        <dbReference type="SAM" id="MobiDB-lite"/>
    </source>
</evidence>
<keyword evidence="2" id="KW-0812">Transmembrane</keyword>
<feature type="transmembrane region" description="Helical" evidence="2">
    <location>
        <begin position="417"/>
        <end position="438"/>
    </location>
</feature>
<dbReference type="EMBL" id="CP094528">
    <property type="protein sequence ID" value="UOE44333.1"/>
    <property type="molecule type" value="Genomic_DNA"/>
</dbReference>
<keyword evidence="2" id="KW-1133">Transmembrane helix</keyword>
<reference evidence="3 4" key="1">
    <citation type="submission" date="2022-03" db="EMBL/GenBank/DDBJ databases">
        <title>Mucilaginibacter sp. isolated from the gut of Protaetia brevitarsis seulensis larvae.</title>
        <authorList>
            <person name="Won M."/>
            <person name="Kim S.-J."/>
            <person name="Kwon S.-W."/>
        </authorList>
    </citation>
    <scope>NUCLEOTIDE SEQUENCE [LARGE SCALE GENOMIC DNA]</scope>
    <source>
        <strain evidence="3 4">CFWR-12</strain>
    </source>
</reference>
<dbReference type="RefSeq" id="WP_243556067.1">
    <property type="nucleotide sequence ID" value="NZ_CP094528.1"/>
</dbReference>
<feature type="transmembrane region" description="Helical" evidence="2">
    <location>
        <begin position="64"/>
        <end position="87"/>
    </location>
</feature>
<name>A0ABY4BYL4_9MICO</name>
<dbReference type="Proteomes" id="UP000832097">
    <property type="component" value="Chromosome"/>
</dbReference>
<evidence type="ECO:0000313" key="3">
    <source>
        <dbReference type="EMBL" id="UOE44333.1"/>
    </source>
</evidence>
<keyword evidence="4" id="KW-1185">Reference proteome</keyword>
<evidence type="ECO:0000256" key="2">
    <source>
        <dbReference type="SAM" id="Phobius"/>
    </source>
</evidence>
<feature type="transmembrane region" description="Helical" evidence="2">
    <location>
        <begin position="279"/>
        <end position="310"/>
    </location>
</feature>
<organism evidence="3 4">
    <name type="scientific">Agromyces larvae</name>
    <dbReference type="NCBI Taxonomy" id="2929802"/>
    <lineage>
        <taxon>Bacteria</taxon>
        <taxon>Bacillati</taxon>
        <taxon>Actinomycetota</taxon>
        <taxon>Actinomycetes</taxon>
        <taxon>Micrococcales</taxon>
        <taxon>Microbacteriaceae</taxon>
        <taxon>Agromyces</taxon>
    </lineage>
</organism>
<feature type="transmembrane region" description="Helical" evidence="2">
    <location>
        <begin position="154"/>
        <end position="173"/>
    </location>
</feature>
<dbReference type="InterPro" id="IPR051533">
    <property type="entry name" value="WaaL-like"/>
</dbReference>
<evidence type="ECO:0008006" key="5">
    <source>
        <dbReference type="Google" id="ProtNLM"/>
    </source>
</evidence>
<feature type="transmembrane region" description="Helical" evidence="2">
    <location>
        <begin position="450"/>
        <end position="468"/>
    </location>
</feature>
<protein>
    <recommendedName>
        <fullName evidence="5">O-antigen ligase domain-containing protein</fullName>
    </recommendedName>
</protein>
<feature type="transmembrane region" description="Helical" evidence="2">
    <location>
        <begin position="185"/>
        <end position="205"/>
    </location>
</feature>